<comment type="caution">
    <text evidence="1">The sequence shown here is derived from an EMBL/GenBank/DDBJ whole genome shotgun (WGS) entry which is preliminary data.</text>
</comment>
<evidence type="ECO:0000313" key="2">
    <source>
        <dbReference type="Proteomes" id="UP000003764"/>
    </source>
</evidence>
<dbReference type="Proteomes" id="UP000003764">
    <property type="component" value="Unassembled WGS sequence"/>
</dbReference>
<name>A0ABP2IDS4_AERVM</name>
<dbReference type="SUPFAM" id="SSF116734">
    <property type="entry name" value="DNA methylase specificity domain"/>
    <property type="match status" value="1"/>
</dbReference>
<organism evidence="1 2">
    <name type="scientific">Aerococcus viridans (strain ATCC 11563 / DSM 20340 / CCUG 4311 / JCM 20461 / NBRC 12219 / NCTC 8251 / M1)</name>
    <dbReference type="NCBI Taxonomy" id="655812"/>
    <lineage>
        <taxon>Bacteria</taxon>
        <taxon>Bacillati</taxon>
        <taxon>Bacillota</taxon>
        <taxon>Bacilli</taxon>
        <taxon>Lactobacillales</taxon>
        <taxon>Aerococcaceae</taxon>
        <taxon>Aerococcus</taxon>
    </lineage>
</organism>
<feature type="non-terminal residue" evidence="1">
    <location>
        <position position="1"/>
    </location>
</feature>
<evidence type="ECO:0008006" key="3">
    <source>
        <dbReference type="Google" id="ProtNLM"/>
    </source>
</evidence>
<dbReference type="EMBL" id="ADNT01000025">
    <property type="protein sequence ID" value="EFG50359.1"/>
    <property type="molecule type" value="Genomic_DNA"/>
</dbReference>
<keyword evidence="2" id="KW-1185">Reference proteome</keyword>
<proteinExistence type="predicted"/>
<protein>
    <recommendedName>
        <fullName evidence="3">Restriction endonuclease subunit S</fullName>
    </recommendedName>
</protein>
<evidence type="ECO:0000313" key="1">
    <source>
        <dbReference type="EMBL" id="EFG50359.1"/>
    </source>
</evidence>
<reference evidence="1 2" key="1">
    <citation type="submission" date="2010-04" db="EMBL/GenBank/DDBJ databases">
        <authorList>
            <person name="Muzny D."/>
            <person name="Qin X."/>
            <person name="Deng J."/>
            <person name="Jiang H."/>
            <person name="Liu Y."/>
            <person name="Qu J."/>
            <person name="Song X.-Z."/>
            <person name="Zhang L."/>
            <person name="Thornton R."/>
            <person name="Coyle M."/>
            <person name="Francisco L."/>
            <person name="Jackson L."/>
            <person name="Javaid M."/>
            <person name="Korchina V."/>
            <person name="Kovar C."/>
            <person name="Mata R."/>
            <person name="Mathew T."/>
            <person name="Ngo R."/>
            <person name="Nguyen L."/>
            <person name="Nguyen N."/>
            <person name="Okwuonu G."/>
            <person name="Ongeri F."/>
            <person name="Pham C."/>
            <person name="Simmons D."/>
            <person name="Wilczek-Boney K."/>
            <person name="Hale W."/>
            <person name="Jakkamsetti A."/>
            <person name="Pham P."/>
            <person name="Ruth R."/>
            <person name="San Lucas F."/>
            <person name="Warren J."/>
            <person name="Zhang J."/>
            <person name="Zhao Z."/>
            <person name="Zhou C."/>
            <person name="Zhu D."/>
            <person name="Lee S."/>
            <person name="Bess C."/>
            <person name="Blankenburg K."/>
            <person name="Forbes L."/>
            <person name="Fu Q."/>
            <person name="Gubbala S."/>
            <person name="Hirani K."/>
            <person name="Jayaseelan J.C."/>
            <person name="Lara F."/>
            <person name="Munidasa M."/>
            <person name="Palculict T."/>
            <person name="Patil S."/>
            <person name="Pu L.-L."/>
            <person name="Saada N."/>
            <person name="Tang L."/>
            <person name="Weissenberger G."/>
            <person name="Zhu Y."/>
            <person name="Hemphill L."/>
            <person name="Shang Y."/>
            <person name="Youmans B."/>
            <person name="Ayvaz T."/>
            <person name="Ross M."/>
            <person name="Santibanez J."/>
            <person name="Aqrawi P."/>
            <person name="Gross S."/>
            <person name="Joshi V."/>
            <person name="Fowler G."/>
            <person name="Nazareth L."/>
            <person name="Reid J."/>
            <person name="Worley K."/>
            <person name="Petrosino J."/>
            <person name="Highlander S."/>
            <person name="Gibbs R."/>
            <person name="Gibbs R."/>
        </authorList>
    </citation>
    <scope>NUCLEOTIDE SEQUENCE [LARGE SCALE GENOMIC DNA]</scope>
    <source>
        <strain evidence="1 2">ATCC 11563</strain>
    </source>
</reference>
<sequence>VLSGNRLAKTSLKGGNIPYILATTENNGIYARIDKETRDYHGNKMKIFNTPSISFSIDNPEAIFLQEENYFTSNIMRVLINNDLEKEEYIFFVETLRKATGGFNWGVKFSGPVVLDLDINVPFNKMEDKIDNQEIKKIGLFINELDEAEKLEMSKLEKLEKLKQAYLNDMFV</sequence>
<accession>A0ABP2IDS4</accession>
<gene>
    <name evidence="1" type="ORF">HMPREF0061_0291</name>
</gene>